<dbReference type="EMBL" id="JAKRVY010000010">
    <property type="protein sequence ID" value="MCL9814870.1"/>
    <property type="molecule type" value="Genomic_DNA"/>
</dbReference>
<accession>A0AAE3K6Y2</accession>
<evidence type="ECO:0000313" key="1">
    <source>
        <dbReference type="EMBL" id="MCL9814870.1"/>
    </source>
</evidence>
<name>A0AAE3K6Y2_9EURY</name>
<comment type="caution">
    <text evidence="1">The sequence shown here is derived from an EMBL/GenBank/DDBJ whole genome shotgun (WGS) entry which is preliminary data.</text>
</comment>
<dbReference type="AlphaFoldDB" id="A0AAE3K6Y2"/>
<keyword evidence="2" id="KW-1185">Reference proteome</keyword>
<protein>
    <submittedName>
        <fullName evidence="1">Uncharacterized protein</fullName>
    </submittedName>
</protein>
<reference evidence="1 2" key="1">
    <citation type="journal article" date="2022" name="Syst. Appl. Microbiol.">
        <title>Natronocalculus amylovorans gen. nov., sp. nov., and Natranaeroarchaeum aerophilus sp. nov., dominant culturable amylolytic natronoarchaea from hypersaline soda lakes in southwestern Siberia.</title>
        <authorList>
            <person name="Sorokin D.Y."/>
            <person name="Elcheninov A.G."/>
            <person name="Khizhniak T.V."/>
            <person name="Koenen M."/>
            <person name="Bale N.J."/>
            <person name="Damste J.S.S."/>
            <person name="Kublanov I.V."/>
        </authorList>
    </citation>
    <scope>NUCLEOTIDE SEQUENCE [LARGE SCALE GENOMIC DNA]</scope>
    <source>
        <strain evidence="1 2">AArc-St1-1</strain>
    </source>
</reference>
<dbReference type="Pfam" id="PF24018">
    <property type="entry name" value="DUF7331"/>
    <property type="match status" value="1"/>
</dbReference>
<organism evidence="1 2">
    <name type="scientific">Natranaeroarchaeum aerophilus</name>
    <dbReference type="NCBI Taxonomy" id="2917711"/>
    <lineage>
        <taxon>Archaea</taxon>
        <taxon>Methanobacteriati</taxon>
        <taxon>Methanobacteriota</taxon>
        <taxon>Stenosarchaea group</taxon>
        <taxon>Halobacteria</taxon>
        <taxon>Halobacteriales</taxon>
        <taxon>Natronoarchaeaceae</taxon>
        <taxon>Natranaeroarchaeum</taxon>
    </lineage>
</organism>
<proteinExistence type="predicted"/>
<dbReference type="Proteomes" id="UP001202674">
    <property type="component" value="Unassembled WGS sequence"/>
</dbReference>
<gene>
    <name evidence="1" type="ORF">AArcSt11_14520</name>
</gene>
<sequence>MSATVNPDESESTDNEVPTVAVCETTPGRVVFTEDGNSDGWIATDLTVSLSR</sequence>
<dbReference type="InterPro" id="IPR055755">
    <property type="entry name" value="DUF7331"/>
</dbReference>
<evidence type="ECO:0000313" key="2">
    <source>
        <dbReference type="Proteomes" id="UP001202674"/>
    </source>
</evidence>
<dbReference type="RefSeq" id="WP_250598139.1">
    <property type="nucleotide sequence ID" value="NZ_JAKRVY010000010.1"/>
</dbReference>